<dbReference type="GO" id="GO:0170057">
    <property type="term" value="F:RNA ligase (GTP) activity"/>
    <property type="evidence" value="ECO:0007669"/>
    <property type="project" value="UniProtKB-EC"/>
</dbReference>
<gene>
    <name evidence="23" type="primary">rtcB</name>
    <name evidence="27" type="ORF">CL1_1978</name>
</gene>
<evidence type="ECO:0000256" key="4">
    <source>
        <dbReference type="ARBA" id="ARBA00022694"/>
    </source>
</evidence>
<comment type="cofactor">
    <cofactor evidence="22 23">
        <name>Mn(2+)</name>
        <dbReference type="ChEBI" id="CHEBI:29035"/>
    </cofactor>
    <text evidence="22 23">Binds 2 manganese ions per subunit.</text>
</comment>
<keyword evidence="24" id="KW-0175">Coiled coil</keyword>
<evidence type="ECO:0000256" key="21">
    <source>
        <dbReference type="PIRSR" id="PIRSR601233-2"/>
    </source>
</evidence>
<evidence type="ECO:0000256" key="8">
    <source>
        <dbReference type="ARBA" id="ARBA00022759"/>
    </source>
</evidence>
<feature type="binding site" evidence="22">
    <location>
        <position position="808"/>
    </location>
    <ligand>
        <name>Mn(2+)</name>
        <dbReference type="ChEBI" id="CHEBI:29035"/>
        <label>2</label>
    </ligand>
</feature>
<evidence type="ECO:0000256" key="5">
    <source>
        <dbReference type="ARBA" id="ARBA00022722"/>
    </source>
</evidence>
<dbReference type="GO" id="GO:0005525">
    <property type="term" value="F:GTP binding"/>
    <property type="evidence" value="ECO:0007669"/>
    <property type="project" value="UniProtKB-KW"/>
</dbReference>
<dbReference type="SUPFAM" id="SSF55608">
    <property type="entry name" value="Homing endonucleases"/>
    <property type="match status" value="1"/>
</dbReference>
<evidence type="ECO:0000256" key="15">
    <source>
        <dbReference type="ARBA" id="ARBA00023211"/>
    </source>
</evidence>
<dbReference type="FunFam" id="3.90.1860.10:FF:000007">
    <property type="entry name" value="tRNA-splicing ligase RtcB"/>
    <property type="match status" value="1"/>
</dbReference>
<evidence type="ECO:0000256" key="13">
    <source>
        <dbReference type="ARBA" id="ARBA00023125"/>
    </source>
</evidence>
<reference evidence="27 28" key="1">
    <citation type="journal article" date="2012" name="J. Bacteriol.">
        <title>Complete Genome Sequence of the Hyperthermophilic Archaeon Thermococcus sp. Strain CL1, Isolated from a Paralvinella sp. Polychaete Worm Collected from a Hydrothermal Vent.</title>
        <authorList>
            <person name="Jung J.H."/>
            <person name="Holden J.F."/>
            <person name="Seo D.H."/>
            <person name="Park K.H."/>
            <person name="Shin H."/>
            <person name="Ryu S."/>
            <person name="Lee J.H."/>
            <person name="Park C.S."/>
        </authorList>
    </citation>
    <scope>NUCLEOTIDE SEQUENCE [LARGE SCALE GENOMIC DNA]</scope>
    <source>
        <strain evidence="28">DSM 27260 / KACC 17922 / CL1</strain>
    </source>
</reference>
<dbReference type="Gene3D" id="3.90.1860.10">
    <property type="entry name" value="tRNA-splicing ligase RtcB"/>
    <property type="match status" value="2"/>
</dbReference>
<dbReference type="InterPro" id="IPR003587">
    <property type="entry name" value="Hint_dom_N"/>
</dbReference>
<dbReference type="KEGG" id="thm:CL1_1978"/>
<dbReference type="FunFam" id="3.10.28.10:FF:000020">
    <property type="entry name" value="tRNA-splicing ligase RtcB"/>
    <property type="match status" value="1"/>
</dbReference>
<keyword evidence="6 22" id="KW-0479">Metal-binding</keyword>
<keyword evidence="14 21" id="KW-0342">GTP-binding</keyword>
<dbReference type="InterPro" id="IPR036844">
    <property type="entry name" value="Hint_dom_sf"/>
</dbReference>
<feature type="region of interest" description="Disordered" evidence="25">
    <location>
        <begin position="654"/>
        <end position="675"/>
    </location>
</feature>
<keyword evidence="9" id="KW-0378">Hydrolase</keyword>
<sequence length="960" mass="108034">MVPLKRIDKIRWEIPKFDRRMRVPGRVYADDQLIEKMRGDRTLEQAANVAMLPGIYKYSIVMPDGHQGYGFPIGGVAAFDVKEGVISPGGVGYDINCLAPGSKVLTEHGYWIRVEEMPEKFKLQAVRVYDIDEGHNDFSGVAFVAEREVEKNELAVRIVTESGRVIEGSEDHPVLTPEGYVYLGNIREGDEVLVYPFEGVEFEEKSGVILDEGDLEGADAQTIRFLKERNLLPLRWEDPKIGTLARILGFAFGDGHLGEMDGRLYLSFYGKEETLRELKKDLERLGINANLHVRERDYRIETVSGKYEGRSVSAELRVTSRSFALLMERLGMPRGRKAETAYSVPGWIKEAPLWVKRNFLAGLFASDGSVVEFKGNTPLPINLTQSKARELEENLREFMEEIAGILAEFGVKTTVYPVKSRKGVTYRLALVGEESIRNFLGRINYEYDPEKKAKGLVAYAYLKFKEHIKEERRKAGETARKVYRETGSVSKAYEAVKDVVNRRFVERAIYEGEKEPRVPKDFPTFEEFARERGYEGGFVAERVVKVERVRPGYDRFYDIGVYHDAHNFIANGVVVHNCGVRLIRTNLTEKEVRPRIKELVDTLFKNVPSGLGSKGRVRLHWTQLDDVLADGAKWAVDNGYGWKEDLEHLEEGGRMEGADPNAVSQKAKQRGAPQLGSLGSGNHFLEVQVVDKIFDEEIAKAYGLFEGQVVVMVHTGSRGLGHQVASDYLRIMEKANRKYGVPWPDRELVSVPFQTEEGQRYFSAMKAAANFAWANRQMITHWVRESFEEVFKRKAEDMEMSIVYDVAHNIAKVEEHEVDGKRVKVVVHRKGATRAFPAGHPDVPRAYRDVGQPVLIPGSMGTASYVLAGAEGSMRETFGSSCHGAGRLLSRKAATRQYRGDRLKSELARRGIYVRAASLRVVAEEAPGAYKSVDNVVNVVHQAGIAKLVARMRPMGVAKG</sequence>
<dbReference type="PANTHER" id="PTHR11118:SF1">
    <property type="entry name" value="RNA-SPLICING LIGASE RTCB HOMOLOG"/>
    <property type="match status" value="1"/>
</dbReference>
<keyword evidence="28" id="KW-1185">Reference proteome</keyword>
<dbReference type="GO" id="GO:0004519">
    <property type="term" value="F:endonuclease activity"/>
    <property type="evidence" value="ECO:0007669"/>
    <property type="project" value="UniProtKB-KW"/>
</dbReference>
<dbReference type="GeneID" id="13037290"/>
<keyword evidence="10" id="KW-0068">Autocatalytic cleavage</keyword>
<evidence type="ECO:0000256" key="7">
    <source>
        <dbReference type="ARBA" id="ARBA00022741"/>
    </source>
</evidence>
<keyword evidence="7 21" id="KW-0547">Nucleotide-binding</keyword>
<dbReference type="GO" id="GO:0003972">
    <property type="term" value="F:RNA ligase (ATP) activity"/>
    <property type="evidence" value="ECO:0007669"/>
    <property type="project" value="TreeGrafter"/>
</dbReference>
<dbReference type="InterPro" id="IPR004042">
    <property type="entry name" value="Intein_endonuc_central"/>
</dbReference>
<comment type="catalytic activity">
    <reaction evidence="19">
        <text>a 3'-end 2',3'-cyclophospho-ribonucleotide-RNA + a 5'-end dephospho-ribonucleoside-RNA + GTP + H2O = a ribonucleotidyl-ribonucleotide-RNA + GMP + diphosphate + H(+)</text>
        <dbReference type="Rhea" id="RHEA:68080"/>
        <dbReference type="Rhea" id="RHEA-COMP:10464"/>
        <dbReference type="Rhea" id="RHEA-COMP:13936"/>
        <dbReference type="Rhea" id="RHEA-COMP:17355"/>
        <dbReference type="ChEBI" id="CHEBI:15377"/>
        <dbReference type="ChEBI" id="CHEBI:15378"/>
        <dbReference type="ChEBI" id="CHEBI:33019"/>
        <dbReference type="ChEBI" id="CHEBI:37565"/>
        <dbReference type="ChEBI" id="CHEBI:58115"/>
        <dbReference type="ChEBI" id="CHEBI:83064"/>
        <dbReference type="ChEBI" id="CHEBI:138284"/>
        <dbReference type="ChEBI" id="CHEBI:173118"/>
        <dbReference type="EC" id="6.5.1.8"/>
    </reaction>
</comment>
<comment type="catalytic activity">
    <reaction evidence="18">
        <text>a 3'-end 3'-phospho-ribonucleotide-RNA + a 5'-end dephospho-ribonucleoside-RNA + GTP = a ribonucleotidyl-ribonucleotide-RNA + GMP + diphosphate</text>
        <dbReference type="Rhea" id="RHEA:68076"/>
        <dbReference type="Rhea" id="RHEA-COMP:10463"/>
        <dbReference type="Rhea" id="RHEA-COMP:13936"/>
        <dbReference type="Rhea" id="RHEA-COMP:17355"/>
        <dbReference type="ChEBI" id="CHEBI:33019"/>
        <dbReference type="ChEBI" id="CHEBI:37565"/>
        <dbReference type="ChEBI" id="CHEBI:58115"/>
        <dbReference type="ChEBI" id="CHEBI:83062"/>
        <dbReference type="ChEBI" id="CHEBI:138284"/>
        <dbReference type="ChEBI" id="CHEBI:173118"/>
        <dbReference type="EC" id="6.5.1.8"/>
    </reaction>
</comment>
<dbReference type="Gene3D" id="3.10.28.10">
    <property type="entry name" value="Homing endonucleases"/>
    <property type="match status" value="1"/>
</dbReference>
<feature type="binding site" evidence="21">
    <location>
        <begin position="883"/>
        <end position="886"/>
    </location>
    <ligand>
        <name>GMP</name>
        <dbReference type="ChEBI" id="CHEBI:58115"/>
    </ligand>
</feature>
<dbReference type="PROSITE" id="PS50817">
    <property type="entry name" value="INTEIN_N_TER"/>
    <property type="match status" value="1"/>
</dbReference>
<dbReference type="Pfam" id="PF01139">
    <property type="entry name" value="RtcB"/>
    <property type="match status" value="2"/>
</dbReference>
<dbReference type="PROSITE" id="PS50818">
    <property type="entry name" value="INTEIN_C_TER"/>
    <property type="match status" value="1"/>
</dbReference>
<keyword evidence="4" id="KW-0819">tRNA processing</keyword>
<dbReference type="GO" id="GO:0016787">
    <property type="term" value="F:hydrolase activity"/>
    <property type="evidence" value="ECO:0007669"/>
    <property type="project" value="UniProtKB-KW"/>
</dbReference>
<dbReference type="InterPro" id="IPR030934">
    <property type="entry name" value="Intein_C"/>
</dbReference>
<dbReference type="OrthoDB" id="9887at2157"/>
<dbReference type="InterPro" id="IPR036025">
    <property type="entry name" value="RtcB-like_sf"/>
</dbReference>
<dbReference type="SMART" id="SM00306">
    <property type="entry name" value="HintN"/>
    <property type="match status" value="1"/>
</dbReference>
<feature type="binding site" evidence="22">
    <location>
        <position position="714"/>
    </location>
    <ligand>
        <name>Mn(2+)</name>
        <dbReference type="ChEBI" id="CHEBI:29035"/>
        <label>2</label>
    </ligand>
</feature>
<dbReference type="SUPFAM" id="SSF103365">
    <property type="entry name" value="Hypothetical protein PH1602"/>
    <property type="match status" value="2"/>
</dbReference>
<keyword evidence="11" id="KW-0404">Intron homing</keyword>
<dbReference type="InterPro" id="IPR027434">
    <property type="entry name" value="Homing_endonucl"/>
</dbReference>
<dbReference type="GO" id="GO:0006314">
    <property type="term" value="P:intron homing"/>
    <property type="evidence" value="ECO:0007669"/>
    <property type="project" value="UniProtKB-KW"/>
</dbReference>
<dbReference type="PROSITE" id="PS50819">
    <property type="entry name" value="INTEIN_ENDONUCLEASE"/>
    <property type="match status" value="1"/>
</dbReference>
<evidence type="ECO:0000256" key="18">
    <source>
        <dbReference type="ARBA" id="ARBA00047746"/>
    </source>
</evidence>
<feature type="binding site" evidence="22">
    <location>
        <position position="94"/>
    </location>
    <ligand>
        <name>Mn(2+)</name>
        <dbReference type="ChEBI" id="CHEBI:29035"/>
        <label>1</label>
    </ligand>
</feature>
<dbReference type="NCBIfam" id="TIGR01445">
    <property type="entry name" value="intein_Nterm"/>
    <property type="match status" value="1"/>
</dbReference>
<dbReference type="InterPro" id="IPR053454">
    <property type="entry name" value="RtcB_ligase"/>
</dbReference>
<dbReference type="EC" id="6.5.1.-" evidence="23"/>
<evidence type="ECO:0000256" key="10">
    <source>
        <dbReference type="ARBA" id="ARBA00022813"/>
    </source>
</evidence>
<evidence type="ECO:0000256" key="3">
    <source>
        <dbReference type="ARBA" id="ARBA00022598"/>
    </source>
</evidence>
<evidence type="ECO:0000256" key="14">
    <source>
        <dbReference type="ARBA" id="ARBA00023134"/>
    </source>
</evidence>
<dbReference type="GO" id="GO:0016539">
    <property type="term" value="P:intein-mediated protein splicing"/>
    <property type="evidence" value="ECO:0007669"/>
    <property type="project" value="InterPro"/>
</dbReference>
<comment type="subunit">
    <text evidence="2 23">Monomer.</text>
</comment>
<dbReference type="InterPro" id="IPR006142">
    <property type="entry name" value="INTEIN"/>
</dbReference>
<dbReference type="RefSeq" id="WP_014789803.1">
    <property type="nucleotide sequence ID" value="NC_018015.1"/>
</dbReference>
<dbReference type="CDD" id="cd00081">
    <property type="entry name" value="Hint"/>
    <property type="match status" value="1"/>
</dbReference>
<feature type="binding site" evidence="21">
    <location>
        <begin position="682"/>
        <end position="686"/>
    </location>
    <ligand>
        <name>GMP</name>
        <dbReference type="ChEBI" id="CHEBI:58115"/>
    </ligand>
</feature>
<keyword evidence="15 22" id="KW-0464">Manganese</keyword>
<feature type="active site" description="GMP-histidine intermediate" evidence="20">
    <location>
        <position position="883"/>
    </location>
</feature>
<protein>
    <recommendedName>
        <fullName evidence="16 23">tRNA-splicing ligase RtcB</fullName>
        <ecNumber evidence="23">6.5.1.-</ecNumber>
    </recommendedName>
</protein>
<dbReference type="PANTHER" id="PTHR11118">
    <property type="entry name" value="RNA-SPLICING LIGASE RTCB HOMOLOG"/>
    <property type="match status" value="1"/>
</dbReference>
<keyword evidence="8" id="KW-0255">Endonuclease</keyword>
<proteinExistence type="inferred from homology"/>
<accession>I3ZWT9</accession>
<comment type="function">
    <text evidence="17">Essential for tRNA splicing and maturation. Acts by directly joining spliced tRNA halves to mature-sized tRNAs. Joins RNA with 2',3'-cyclic-phosphate or 3'-phosphate ends to RNA with 5'-hydroxy ends.</text>
</comment>
<evidence type="ECO:0000256" key="24">
    <source>
        <dbReference type="SAM" id="Coils"/>
    </source>
</evidence>
<dbReference type="InterPro" id="IPR003586">
    <property type="entry name" value="Hint_dom_C"/>
</dbReference>
<evidence type="ECO:0000256" key="20">
    <source>
        <dbReference type="PIRSR" id="PIRSR601233-1"/>
    </source>
</evidence>
<dbReference type="Gene3D" id="2.170.16.10">
    <property type="entry name" value="Hedgehog/Intein (Hint) domain"/>
    <property type="match status" value="1"/>
</dbReference>
<feature type="coiled-coil region" evidence="24">
    <location>
        <begin position="381"/>
        <end position="408"/>
    </location>
</feature>
<dbReference type="Pfam" id="PF14528">
    <property type="entry name" value="LAGLIDADG_3"/>
    <property type="match status" value="1"/>
</dbReference>
<feature type="binding site" evidence="21">
    <location>
        <begin position="857"/>
        <end position="860"/>
    </location>
    <ligand>
        <name>GMP</name>
        <dbReference type="ChEBI" id="CHEBI:58115"/>
    </ligand>
</feature>
<dbReference type="Proteomes" id="UP000006064">
    <property type="component" value="Chromosome"/>
</dbReference>
<dbReference type="InterPro" id="IPR006141">
    <property type="entry name" value="Intein_N"/>
</dbReference>
<evidence type="ECO:0000256" key="25">
    <source>
        <dbReference type="SAM" id="MobiDB-lite"/>
    </source>
</evidence>
<feature type="binding site" evidence="22">
    <location>
        <position position="683"/>
    </location>
    <ligand>
        <name>Mn(2+)</name>
        <dbReference type="ChEBI" id="CHEBI:29035"/>
        <label>1</label>
    </ligand>
</feature>
<evidence type="ECO:0000256" key="11">
    <source>
        <dbReference type="ARBA" id="ARBA00022886"/>
    </source>
</evidence>
<dbReference type="EMBL" id="CP003651">
    <property type="protein sequence ID" value="AFL96173.1"/>
    <property type="molecule type" value="Genomic_DNA"/>
</dbReference>
<dbReference type="AlphaFoldDB" id="I3ZWT9"/>
<dbReference type="PRINTS" id="PR00379">
    <property type="entry name" value="INTEIN"/>
</dbReference>
<evidence type="ECO:0000256" key="17">
    <source>
        <dbReference type="ARBA" id="ARBA00045316"/>
    </source>
</evidence>
<evidence type="ECO:0000256" key="6">
    <source>
        <dbReference type="ARBA" id="ARBA00022723"/>
    </source>
</evidence>
<evidence type="ECO:0000259" key="26">
    <source>
        <dbReference type="PROSITE" id="PS50819"/>
    </source>
</evidence>
<evidence type="ECO:0000256" key="9">
    <source>
        <dbReference type="ARBA" id="ARBA00022801"/>
    </source>
</evidence>
<dbReference type="GO" id="GO:0008033">
    <property type="term" value="P:tRNA processing"/>
    <property type="evidence" value="ECO:0007669"/>
    <property type="project" value="UniProtKB-KW"/>
</dbReference>
<dbReference type="SUPFAM" id="SSF51294">
    <property type="entry name" value="Hedgehog/intein (Hint) domain"/>
    <property type="match status" value="1"/>
</dbReference>
<comment type="similarity">
    <text evidence="1 23">Belongs to the RtcB family.</text>
</comment>
<feature type="binding site" evidence="21">
    <location>
        <position position="864"/>
    </location>
    <ligand>
        <name>GMP</name>
        <dbReference type="ChEBI" id="CHEBI:58115"/>
    </ligand>
</feature>
<dbReference type="InterPro" id="IPR001233">
    <property type="entry name" value="RtcB"/>
</dbReference>
<dbReference type="GO" id="GO:0046872">
    <property type="term" value="F:metal ion binding"/>
    <property type="evidence" value="ECO:0007669"/>
    <property type="project" value="UniProtKB-UniRule"/>
</dbReference>
<evidence type="ECO:0000313" key="27">
    <source>
        <dbReference type="EMBL" id="AFL96173.1"/>
    </source>
</evidence>
<name>I3ZWT9_THECF</name>
<keyword evidence="12" id="KW-0651">Protein splicing</keyword>
<evidence type="ECO:0000256" key="12">
    <source>
        <dbReference type="ARBA" id="ARBA00023000"/>
    </source>
</evidence>
<dbReference type="STRING" id="163003.CL1_1978"/>
<dbReference type="GO" id="GO:0003677">
    <property type="term" value="F:DNA binding"/>
    <property type="evidence" value="ECO:0007669"/>
    <property type="project" value="UniProtKB-KW"/>
</dbReference>
<evidence type="ECO:0000256" key="1">
    <source>
        <dbReference type="ARBA" id="ARBA00008071"/>
    </source>
</evidence>
<keyword evidence="13" id="KW-0238">DNA-binding</keyword>
<dbReference type="InterPro" id="IPR004860">
    <property type="entry name" value="LAGLIDADG_dom"/>
</dbReference>
<evidence type="ECO:0000256" key="16">
    <source>
        <dbReference type="ARBA" id="ARBA00033766"/>
    </source>
</evidence>
<evidence type="ECO:0000256" key="22">
    <source>
        <dbReference type="PIRSR" id="PIRSR601233-3"/>
    </source>
</evidence>
<evidence type="ECO:0000313" key="28">
    <source>
        <dbReference type="Proteomes" id="UP000006064"/>
    </source>
</evidence>
<dbReference type="HOGENOM" id="CLU_012374_0_0_2"/>
<feature type="binding site" evidence="21">
    <location>
        <position position="959"/>
    </location>
    <ligand>
        <name>GMP</name>
        <dbReference type="ChEBI" id="CHEBI:58115"/>
    </ligand>
</feature>
<evidence type="ECO:0000256" key="23">
    <source>
        <dbReference type="RuleBase" id="RU371113"/>
    </source>
</evidence>
<dbReference type="NCBIfam" id="NF038162">
    <property type="entry name" value="RctB_rel_intein"/>
    <property type="match status" value="1"/>
</dbReference>
<evidence type="ECO:0000256" key="19">
    <source>
        <dbReference type="ARBA" id="ARBA00049514"/>
    </source>
</evidence>
<organism evidence="27 28">
    <name type="scientific">Thermococcus cleftensis (strain DSM 27260 / KACC 17922 / CL1)</name>
    <dbReference type="NCBI Taxonomy" id="163003"/>
    <lineage>
        <taxon>Archaea</taxon>
        <taxon>Methanobacteriati</taxon>
        <taxon>Methanobacteriota</taxon>
        <taxon>Thermococci</taxon>
        <taxon>Thermococcales</taxon>
        <taxon>Thermococcaceae</taxon>
        <taxon>Thermococcus</taxon>
    </lineage>
</organism>
<feature type="binding site" evidence="21">
    <location>
        <begin position="808"/>
        <end position="809"/>
    </location>
    <ligand>
        <name>GMP</name>
        <dbReference type="ChEBI" id="CHEBI:58115"/>
    </ligand>
</feature>
<dbReference type="SMART" id="SM00305">
    <property type="entry name" value="HintC"/>
    <property type="match status" value="1"/>
</dbReference>
<keyword evidence="5" id="KW-0540">Nuclease</keyword>
<evidence type="ECO:0000256" key="2">
    <source>
        <dbReference type="ARBA" id="ARBA00011245"/>
    </source>
</evidence>
<feature type="domain" description="DOD-type homing endonuclease" evidence="26">
    <location>
        <begin position="247"/>
        <end position="411"/>
    </location>
</feature>
<keyword evidence="3 23" id="KW-0436">Ligase</keyword>
<dbReference type="NCBIfam" id="TIGR01443">
    <property type="entry name" value="intein_Cterm"/>
    <property type="match status" value="1"/>
</dbReference>